<feature type="region of interest" description="Disordered" evidence="1">
    <location>
        <begin position="27"/>
        <end position="71"/>
    </location>
</feature>
<protein>
    <submittedName>
        <fullName evidence="3">Uncharacterized protein</fullName>
    </submittedName>
</protein>
<feature type="transmembrane region" description="Helical" evidence="2">
    <location>
        <begin position="76"/>
        <end position="102"/>
    </location>
</feature>
<dbReference type="EMBL" id="KL584825">
    <property type="protein sequence ID" value="KEQ66621.1"/>
    <property type="molecule type" value="Genomic_DNA"/>
</dbReference>
<keyword evidence="2" id="KW-0812">Transmembrane</keyword>
<keyword evidence="2" id="KW-1133">Transmembrane helix</keyword>
<dbReference type="RefSeq" id="XP_040883644.1">
    <property type="nucleotide sequence ID" value="XM_041024150.1"/>
</dbReference>
<name>A0A074WWA2_AURM1</name>
<dbReference type="AlphaFoldDB" id="A0A074WWA2"/>
<accession>A0A074WWA2</accession>
<feature type="compositionally biased region" description="Polar residues" evidence="1">
    <location>
        <begin position="46"/>
        <end position="55"/>
    </location>
</feature>
<keyword evidence="2" id="KW-0472">Membrane</keyword>
<evidence type="ECO:0000313" key="3">
    <source>
        <dbReference type="EMBL" id="KEQ66621.1"/>
    </source>
</evidence>
<gene>
    <name evidence="3" type="ORF">M437DRAFT_62808</name>
</gene>
<evidence type="ECO:0000256" key="2">
    <source>
        <dbReference type="SAM" id="Phobius"/>
    </source>
</evidence>
<proteinExistence type="predicted"/>
<evidence type="ECO:0000256" key="1">
    <source>
        <dbReference type="SAM" id="MobiDB-lite"/>
    </source>
</evidence>
<dbReference type="GeneID" id="63917523"/>
<dbReference type="Proteomes" id="UP000030672">
    <property type="component" value="Unassembled WGS sequence"/>
</dbReference>
<keyword evidence="4" id="KW-1185">Reference proteome</keyword>
<sequence length="194" mass="21209">MYMNPSKFHDVPNLSIPASQKIAARLSAQTPTRYKSSPKPESKSKYTTLANSSIKTSDEDAPEDNTRCRPRRPSNAVITGCVCLSSALLFALCILAGFQAYFLSKVAGIDGEGLRVTKTQMQMVTKTKWAAEQTETTTKVVSVIASKTEGAGLDESSVKLEPRQTEGLERRGGRKCKTVTVYIPRASLSRPFEN</sequence>
<evidence type="ECO:0000313" key="4">
    <source>
        <dbReference type="Proteomes" id="UP000030672"/>
    </source>
</evidence>
<reference evidence="3 4" key="1">
    <citation type="journal article" date="2014" name="BMC Genomics">
        <title>Genome sequencing of four Aureobasidium pullulans varieties: biotechnological potential, stress tolerance, and description of new species.</title>
        <authorList>
            <person name="Gostin Ar C."/>
            <person name="Ohm R.A."/>
            <person name="Kogej T."/>
            <person name="Sonjak S."/>
            <person name="Turk M."/>
            <person name="Zajc J."/>
            <person name="Zalar P."/>
            <person name="Grube M."/>
            <person name="Sun H."/>
            <person name="Han J."/>
            <person name="Sharma A."/>
            <person name="Chiniquy J."/>
            <person name="Ngan C.Y."/>
            <person name="Lipzen A."/>
            <person name="Barry K."/>
            <person name="Grigoriev I.V."/>
            <person name="Gunde-Cimerman N."/>
        </authorList>
    </citation>
    <scope>NUCLEOTIDE SEQUENCE [LARGE SCALE GENOMIC DNA]</scope>
    <source>
        <strain evidence="3 4">CBS 110374</strain>
    </source>
</reference>
<organism evidence="3 4">
    <name type="scientific">Aureobasidium melanogenum (strain CBS 110374)</name>
    <name type="common">Aureobasidium pullulans var. melanogenum</name>
    <dbReference type="NCBI Taxonomy" id="1043003"/>
    <lineage>
        <taxon>Eukaryota</taxon>
        <taxon>Fungi</taxon>
        <taxon>Dikarya</taxon>
        <taxon>Ascomycota</taxon>
        <taxon>Pezizomycotina</taxon>
        <taxon>Dothideomycetes</taxon>
        <taxon>Dothideomycetidae</taxon>
        <taxon>Dothideales</taxon>
        <taxon>Saccotheciaceae</taxon>
        <taxon>Aureobasidium</taxon>
    </lineage>
</organism>
<dbReference type="HOGENOM" id="CLU_1402165_0_0_1"/>